<gene>
    <name evidence="2" type="ORF">GCM10022419_092320</name>
</gene>
<dbReference type="EMBL" id="BAABDQ010000029">
    <property type="protein sequence ID" value="GAA3594663.1"/>
    <property type="molecule type" value="Genomic_DNA"/>
</dbReference>
<evidence type="ECO:0000313" key="3">
    <source>
        <dbReference type="Proteomes" id="UP001500630"/>
    </source>
</evidence>
<evidence type="ECO:0000256" key="1">
    <source>
        <dbReference type="SAM" id="Phobius"/>
    </source>
</evidence>
<proteinExistence type="predicted"/>
<feature type="transmembrane region" description="Helical" evidence="1">
    <location>
        <begin position="309"/>
        <end position="330"/>
    </location>
</feature>
<keyword evidence="3" id="KW-1185">Reference proteome</keyword>
<dbReference type="Proteomes" id="UP001500630">
    <property type="component" value="Unassembled WGS sequence"/>
</dbReference>
<evidence type="ECO:0000313" key="2">
    <source>
        <dbReference type="EMBL" id="GAA3594663.1"/>
    </source>
</evidence>
<keyword evidence="1" id="KW-0812">Transmembrane</keyword>
<feature type="transmembrane region" description="Helical" evidence="1">
    <location>
        <begin position="185"/>
        <end position="203"/>
    </location>
</feature>
<feature type="transmembrane region" description="Helical" evidence="1">
    <location>
        <begin position="47"/>
        <end position="72"/>
    </location>
</feature>
<reference evidence="3" key="1">
    <citation type="journal article" date="2019" name="Int. J. Syst. Evol. Microbiol.">
        <title>The Global Catalogue of Microorganisms (GCM) 10K type strain sequencing project: providing services to taxonomists for standard genome sequencing and annotation.</title>
        <authorList>
            <consortium name="The Broad Institute Genomics Platform"/>
            <consortium name="The Broad Institute Genome Sequencing Center for Infectious Disease"/>
            <person name="Wu L."/>
            <person name="Ma J."/>
        </authorList>
    </citation>
    <scope>NUCLEOTIDE SEQUENCE [LARGE SCALE GENOMIC DNA]</scope>
    <source>
        <strain evidence="3">JCM 17326</strain>
    </source>
</reference>
<organism evidence="2 3">
    <name type="scientific">Nonomuraea rosea</name>
    <dbReference type="NCBI Taxonomy" id="638574"/>
    <lineage>
        <taxon>Bacteria</taxon>
        <taxon>Bacillati</taxon>
        <taxon>Actinomycetota</taxon>
        <taxon>Actinomycetes</taxon>
        <taxon>Streptosporangiales</taxon>
        <taxon>Streptosporangiaceae</taxon>
        <taxon>Nonomuraea</taxon>
    </lineage>
</organism>
<name>A0ABP6YZ03_9ACTN</name>
<sequence>MIWLTWRQFRVQAVTVYALLAVLAALLVIAGPPLGSGGPLVQGDGYLYDAGITAVFGLPALIGVFWGAPLVTRELETGTYRLVWNQGVTRTRWLAVKLAVAGLAAVAAAGLLSLAVTWWAAPVDAASRPGTILVDLITPDTGLFTARLSPLVFGARGIVPAGYAAFAFVLGVAAGILLRRTVPAMAATLMVFAAVQVAVPFAVRPYLLPPAQESVTITVANLSKIGVDDSGGLADLAVAGPRGAWVLANETVDASGRVTRPPSWLAGCVLPAGQQIPLRPSFSEECFAKLSGQGYRQLVTYQPAGRFWALQWIETALFLLLTALLTWLCFRWTRHRLT</sequence>
<keyword evidence="1" id="KW-0472">Membrane</keyword>
<comment type="caution">
    <text evidence="2">The sequence shown here is derived from an EMBL/GenBank/DDBJ whole genome shotgun (WGS) entry which is preliminary data.</text>
</comment>
<accession>A0ABP6YZ03</accession>
<feature type="transmembrane region" description="Helical" evidence="1">
    <location>
        <begin position="158"/>
        <end position="178"/>
    </location>
</feature>
<keyword evidence="1" id="KW-1133">Transmembrane helix</keyword>
<dbReference type="RefSeq" id="WP_345572331.1">
    <property type="nucleotide sequence ID" value="NZ_BAABDQ010000029.1"/>
</dbReference>
<protein>
    <submittedName>
        <fullName evidence="2">Transporter</fullName>
    </submittedName>
</protein>
<feature type="transmembrane region" description="Helical" evidence="1">
    <location>
        <begin position="93"/>
        <end position="121"/>
    </location>
</feature>